<evidence type="ECO:0000313" key="1">
    <source>
        <dbReference type="EMBL" id="MBP1994702.1"/>
    </source>
</evidence>
<name>A0ABS4J4D9_9BACL</name>
<comment type="caution">
    <text evidence="1">The sequence shown here is derived from an EMBL/GenBank/DDBJ whole genome shotgun (WGS) entry which is preliminary data.</text>
</comment>
<reference evidence="1 2" key="1">
    <citation type="submission" date="2021-03" db="EMBL/GenBank/DDBJ databases">
        <title>Genomic Encyclopedia of Type Strains, Phase IV (KMG-IV): sequencing the most valuable type-strain genomes for metagenomic binning, comparative biology and taxonomic classification.</title>
        <authorList>
            <person name="Goeker M."/>
        </authorList>
    </citation>
    <scope>NUCLEOTIDE SEQUENCE [LARGE SCALE GENOMIC DNA]</scope>
    <source>
        <strain evidence="1 2">DSM 26048</strain>
    </source>
</reference>
<dbReference type="Gene3D" id="2.115.10.20">
    <property type="entry name" value="Glycosyl hydrolase domain, family 43"/>
    <property type="match status" value="1"/>
</dbReference>
<dbReference type="Proteomes" id="UP001519287">
    <property type="component" value="Unassembled WGS sequence"/>
</dbReference>
<gene>
    <name evidence="1" type="ORF">J2Z66_006341</name>
</gene>
<keyword evidence="2" id="KW-1185">Reference proteome</keyword>
<evidence type="ECO:0000313" key="2">
    <source>
        <dbReference type="Proteomes" id="UP001519287"/>
    </source>
</evidence>
<evidence type="ECO:0008006" key="3">
    <source>
        <dbReference type="Google" id="ProtNLM"/>
    </source>
</evidence>
<proteinExistence type="predicted"/>
<dbReference type="SUPFAM" id="SSF75005">
    <property type="entry name" value="Arabinanase/levansucrase/invertase"/>
    <property type="match status" value="1"/>
</dbReference>
<dbReference type="RefSeq" id="WP_209976533.1">
    <property type="nucleotide sequence ID" value="NZ_JAGGLB010000027.1"/>
</dbReference>
<organism evidence="1 2">
    <name type="scientific">Paenibacillus eucommiae</name>
    <dbReference type="NCBI Taxonomy" id="1355755"/>
    <lineage>
        <taxon>Bacteria</taxon>
        <taxon>Bacillati</taxon>
        <taxon>Bacillota</taxon>
        <taxon>Bacilli</taxon>
        <taxon>Bacillales</taxon>
        <taxon>Paenibacillaceae</taxon>
        <taxon>Paenibacillus</taxon>
    </lineage>
</organism>
<sequence>MNNEAVYIGSRKEMFIDEWLIAHKRNVRLRLHEPQRQEVVLTFDRPWEGPHCGYVTAIRDGGLIRLYYRGYSPDDMSEEQVVCCAESEDGIHFARPRIGLFEFQGTSDNNVVLQGQDAHNFSPFLDGNPKVPAHERYKGVGGQYTTSPHLRNGSMYGYVSTDGIRWSRTREEPIIGDGGFDSQNVAFWDVNLKQYRCYNRYWEPSDHYYRAIQSTLSPNFTDWGPQTRNEYGKGSPLEHFYTNATILCPGAEHLYMAFPMRLFESRQTVEDHPYPGVSDAVMMTSRDGVHWDRTFMEAWLRPGGDLRNWTDRNQMVACGCIETAYNEFSLYALEHYRMTDCRLRRVTVRKHGFASVYAGYGGGEFTTRVVRFAGTRLLLNYATSAAGLIKVEVLDEHERVLPGMSFDDMEPMYGDELEGEVRWTSGASLDAVKNKPVRFRFWLKDADLYALCTSTN</sequence>
<accession>A0ABS4J4D9</accession>
<dbReference type="InterPro" id="IPR023296">
    <property type="entry name" value="Glyco_hydro_beta-prop_sf"/>
</dbReference>
<dbReference type="EMBL" id="JAGGLB010000027">
    <property type="protein sequence ID" value="MBP1994702.1"/>
    <property type="molecule type" value="Genomic_DNA"/>
</dbReference>
<protein>
    <recommendedName>
        <fullName evidence="3">Glycoside hydrolase family 32 protein</fullName>
    </recommendedName>
</protein>